<sequence>MTTFIYDWRVPINKVLKLSSLLLALTVLTACAQMSPSAVKSTGIPSNNHDALVKHYEGVAKDAQVRLQANKKILQEYEERPYYFGRQGLDAQSHAKANVQAYEKIIQESLAFADLHRKMAMEQNNHQTKMTKSNQDRDFTSKISGYPEYSGN</sequence>
<reference evidence="4" key="1">
    <citation type="submission" date="2016-10" db="EMBL/GenBank/DDBJ databases">
        <authorList>
            <person name="Varghese N."/>
            <person name="Submissions S."/>
        </authorList>
    </citation>
    <scope>NUCLEOTIDE SEQUENCE [LARGE SCALE GENOMIC DNA]</scope>
    <source>
        <strain evidence="4">Nm76</strain>
    </source>
</reference>
<keyword evidence="2" id="KW-0732">Signal</keyword>
<evidence type="ECO:0000256" key="1">
    <source>
        <dbReference type="SAM" id="MobiDB-lite"/>
    </source>
</evidence>
<evidence type="ECO:0000313" key="3">
    <source>
        <dbReference type="EMBL" id="SEO87499.1"/>
    </source>
</evidence>
<name>A0A1H8T8I4_9PROT</name>
<dbReference type="EMBL" id="FODO01000023">
    <property type="protein sequence ID" value="SEO87499.1"/>
    <property type="molecule type" value="Genomic_DNA"/>
</dbReference>
<accession>A0A1H8T8I4</accession>
<organism evidence="3 4">
    <name type="scientific">Nitrosomonas oligotropha</name>
    <dbReference type="NCBI Taxonomy" id="42354"/>
    <lineage>
        <taxon>Bacteria</taxon>
        <taxon>Pseudomonadati</taxon>
        <taxon>Pseudomonadota</taxon>
        <taxon>Betaproteobacteria</taxon>
        <taxon>Nitrosomonadales</taxon>
        <taxon>Nitrosomonadaceae</taxon>
        <taxon>Nitrosomonas</taxon>
    </lineage>
</organism>
<evidence type="ECO:0000313" key="4">
    <source>
        <dbReference type="Proteomes" id="UP000198814"/>
    </source>
</evidence>
<evidence type="ECO:0000256" key="2">
    <source>
        <dbReference type="SAM" id="SignalP"/>
    </source>
</evidence>
<dbReference type="AlphaFoldDB" id="A0A1H8T8I4"/>
<keyword evidence="4" id="KW-1185">Reference proteome</keyword>
<protein>
    <recommendedName>
        <fullName evidence="5">DUF4398 domain-containing protein</fullName>
    </recommendedName>
</protein>
<gene>
    <name evidence="3" type="ORF">SAMN05216333_1236</name>
</gene>
<feature type="signal peptide" evidence="2">
    <location>
        <begin position="1"/>
        <end position="32"/>
    </location>
</feature>
<dbReference type="RefSeq" id="WP_176776440.1">
    <property type="nucleotide sequence ID" value="NZ_FNOE01000024.1"/>
</dbReference>
<evidence type="ECO:0008006" key="5">
    <source>
        <dbReference type="Google" id="ProtNLM"/>
    </source>
</evidence>
<feature type="region of interest" description="Disordered" evidence="1">
    <location>
        <begin position="125"/>
        <end position="152"/>
    </location>
</feature>
<feature type="chain" id="PRO_5011766394" description="DUF4398 domain-containing protein" evidence="2">
    <location>
        <begin position="33"/>
        <end position="152"/>
    </location>
</feature>
<proteinExistence type="predicted"/>
<dbReference type="Proteomes" id="UP000198814">
    <property type="component" value="Unassembled WGS sequence"/>
</dbReference>